<protein>
    <submittedName>
        <fullName evidence="1">Uncharacterized protein</fullName>
    </submittedName>
</protein>
<evidence type="ECO:0000313" key="1">
    <source>
        <dbReference type="EMBL" id="SUB79506.1"/>
    </source>
</evidence>
<accession>A0AAQ1UHK0</accession>
<comment type="caution">
    <text evidence="1">The sequence shown here is derived from an EMBL/GenBank/DDBJ whole genome shotgun (WGS) entry which is preliminary data.</text>
</comment>
<dbReference type="InterPro" id="IPR046111">
    <property type="entry name" value="DUF6048"/>
</dbReference>
<dbReference type="EMBL" id="UGTJ01000001">
    <property type="protein sequence ID" value="SUB79506.1"/>
    <property type="molecule type" value="Genomic_DNA"/>
</dbReference>
<dbReference type="Pfam" id="PF19515">
    <property type="entry name" value="DUF6048"/>
    <property type="match status" value="1"/>
</dbReference>
<reference evidence="1 2" key="1">
    <citation type="submission" date="2018-06" db="EMBL/GenBank/DDBJ databases">
        <authorList>
            <consortium name="Pathogen Informatics"/>
            <person name="Doyle S."/>
        </authorList>
    </citation>
    <scope>NUCLEOTIDE SEQUENCE [LARGE SCALE GENOMIC DNA]</scope>
    <source>
        <strain evidence="1 2">NCTC13063</strain>
    </source>
</reference>
<dbReference type="AlphaFoldDB" id="A0AAQ1UHK0"/>
<dbReference type="GeneID" id="93536396"/>
<evidence type="ECO:0000313" key="2">
    <source>
        <dbReference type="Proteomes" id="UP000255283"/>
    </source>
</evidence>
<dbReference type="RefSeq" id="WP_004345714.1">
    <property type="nucleotide sequence ID" value="NZ_CALLWX010000024.1"/>
</dbReference>
<organism evidence="1 2">
    <name type="scientific">Segatella buccae</name>
    <dbReference type="NCBI Taxonomy" id="28126"/>
    <lineage>
        <taxon>Bacteria</taxon>
        <taxon>Pseudomonadati</taxon>
        <taxon>Bacteroidota</taxon>
        <taxon>Bacteroidia</taxon>
        <taxon>Bacteroidales</taxon>
        <taxon>Prevotellaceae</taxon>
        <taxon>Segatella</taxon>
    </lineage>
</organism>
<gene>
    <name evidence="1" type="ORF">NCTC13063_00773</name>
</gene>
<name>A0AAQ1UHK0_9BACT</name>
<sequence length="229" mass="25714">MQRPHISAYISALAISFLLLLPTRALGQPKRPAVTHRADTTALFRGIAVSYDLLGTGQLLLSDYGQYEAALRINLKDRYFPIIELGIGKADAEDESTRITYKTQAPYGRIGIDFNMLKNKHDIYRLYAGGRYAYTSYKFDISSPGVIDPNYGGMAPYEAHDVEGNMHWLELAFGVDAKIWGPVHLGWSVRYKRRLFHREGDVGDAWYVPGYGRNGGSRIGGTFNLIFDL</sequence>
<proteinExistence type="predicted"/>
<dbReference type="Proteomes" id="UP000255283">
    <property type="component" value="Unassembled WGS sequence"/>
</dbReference>